<dbReference type="PROSITE" id="PS00591">
    <property type="entry name" value="GH10_1"/>
    <property type="match status" value="1"/>
</dbReference>
<feature type="domain" description="GH10" evidence="7">
    <location>
        <begin position="1"/>
        <end position="237"/>
    </location>
</feature>
<protein>
    <recommendedName>
        <fullName evidence="6">Beta-xylanase</fullName>
        <ecNumber evidence="6">3.2.1.8</ecNumber>
    </recommendedName>
</protein>
<evidence type="ECO:0000313" key="8">
    <source>
        <dbReference type="EMBL" id="MDC2888360.1"/>
    </source>
</evidence>
<dbReference type="SMART" id="SM00633">
    <property type="entry name" value="Glyco_10"/>
    <property type="match status" value="1"/>
</dbReference>
<dbReference type="PRINTS" id="PR00134">
    <property type="entry name" value="GLHYDRLASE10"/>
</dbReference>
<dbReference type="RefSeq" id="WP_272179998.1">
    <property type="nucleotide sequence ID" value="NZ_JAQOMS010000002.1"/>
</dbReference>
<keyword evidence="4 6" id="KW-0624">Polysaccharide degradation</keyword>
<dbReference type="InterPro" id="IPR017853">
    <property type="entry name" value="GH"/>
</dbReference>
<accession>A0ABT5FA06</accession>
<comment type="similarity">
    <text evidence="6">Belongs to the glycosyl hydrolase 10 (cellulase F) family.</text>
</comment>
<dbReference type="PROSITE" id="PS51760">
    <property type="entry name" value="GH10_2"/>
    <property type="match status" value="1"/>
</dbReference>
<evidence type="ECO:0000256" key="3">
    <source>
        <dbReference type="ARBA" id="ARBA00023295"/>
    </source>
</evidence>
<feature type="active site" description="Nucleophile" evidence="5">
    <location>
        <position position="148"/>
    </location>
</feature>
<keyword evidence="9" id="KW-1185">Reference proteome</keyword>
<dbReference type="Pfam" id="PF00331">
    <property type="entry name" value="Glyco_hydro_10"/>
    <property type="match status" value="1"/>
</dbReference>
<evidence type="ECO:0000256" key="4">
    <source>
        <dbReference type="ARBA" id="ARBA00023326"/>
    </source>
</evidence>
<dbReference type="InterPro" id="IPR044846">
    <property type="entry name" value="GH10"/>
</dbReference>
<comment type="catalytic activity">
    <reaction evidence="6">
        <text>Endohydrolysis of (1-&gt;4)-beta-D-xylosidic linkages in xylans.</text>
        <dbReference type="EC" id="3.2.1.8"/>
    </reaction>
</comment>
<dbReference type="SUPFAM" id="SSF51445">
    <property type="entry name" value="(Trans)glycosidases"/>
    <property type="match status" value="1"/>
</dbReference>
<dbReference type="Gene3D" id="3.20.20.80">
    <property type="entry name" value="Glycosidases"/>
    <property type="match status" value="1"/>
</dbReference>
<dbReference type="PANTHER" id="PTHR31490">
    <property type="entry name" value="GLYCOSYL HYDROLASE"/>
    <property type="match status" value="1"/>
</dbReference>
<keyword evidence="3 6" id="KW-0326">Glycosidase</keyword>
<evidence type="ECO:0000259" key="7">
    <source>
        <dbReference type="PROSITE" id="PS51760"/>
    </source>
</evidence>
<gene>
    <name evidence="8" type="ORF">PN838_05735</name>
</gene>
<dbReference type="Proteomes" id="UP001528411">
    <property type="component" value="Unassembled WGS sequence"/>
</dbReference>
<keyword evidence="2 6" id="KW-0119">Carbohydrate metabolism</keyword>
<keyword evidence="1 6" id="KW-0378">Hydrolase</keyword>
<evidence type="ECO:0000313" key="9">
    <source>
        <dbReference type="Proteomes" id="UP001528411"/>
    </source>
</evidence>
<dbReference type="EMBL" id="JAQOMS010000002">
    <property type="protein sequence ID" value="MDC2888360.1"/>
    <property type="molecule type" value="Genomic_DNA"/>
</dbReference>
<dbReference type="PANTHER" id="PTHR31490:SF90">
    <property type="entry name" value="ENDO-1,4-BETA-XYLANASE A"/>
    <property type="match status" value="1"/>
</dbReference>
<evidence type="ECO:0000256" key="6">
    <source>
        <dbReference type="RuleBase" id="RU361174"/>
    </source>
</evidence>
<sequence length="237" mass="26703">MGFTDNNGQNRTKQDLTAIVEEHINTVAGRYQNKVNGWDVLNEAFNEDGTLRQSKWLEILGDDYIAEVFKMAAKAAPDAELYYNDYNLFKPEKRRGVVAMAKNLIARGIKIDGIGIQGHYALDYPDLAELEDSIIAFGELGLKVMITELDVSVLPFPEDAHQGADVSQNFQLQDKYDPYRNGIPDDVNAQLGDRYKQLFALFLKHSDKISRVTFWGCTILKHGVTIGQCRVAPTTHY</sequence>
<dbReference type="InterPro" id="IPR031158">
    <property type="entry name" value="GH10_AS"/>
</dbReference>
<dbReference type="InterPro" id="IPR001000">
    <property type="entry name" value="GH10_dom"/>
</dbReference>
<comment type="caution">
    <text evidence="8">The sequence shown here is derived from an EMBL/GenBank/DDBJ whole genome shotgun (WGS) entry which is preliminary data.</text>
</comment>
<name>A0ABT5FA06_9GAMM</name>
<dbReference type="EC" id="3.2.1.8" evidence="6"/>
<evidence type="ECO:0000256" key="5">
    <source>
        <dbReference type="PROSITE-ProRule" id="PRU10061"/>
    </source>
</evidence>
<evidence type="ECO:0000256" key="1">
    <source>
        <dbReference type="ARBA" id="ARBA00022801"/>
    </source>
</evidence>
<evidence type="ECO:0000256" key="2">
    <source>
        <dbReference type="ARBA" id="ARBA00023277"/>
    </source>
</evidence>
<organism evidence="8 9">
    <name type="scientific">Psychrosphaera algicola</name>
    <dbReference type="NCBI Taxonomy" id="3023714"/>
    <lineage>
        <taxon>Bacteria</taxon>
        <taxon>Pseudomonadati</taxon>
        <taxon>Pseudomonadota</taxon>
        <taxon>Gammaproteobacteria</taxon>
        <taxon>Alteromonadales</taxon>
        <taxon>Pseudoalteromonadaceae</taxon>
        <taxon>Psychrosphaera</taxon>
    </lineage>
</organism>
<reference evidence="8 9" key="1">
    <citation type="submission" date="2023-01" db="EMBL/GenBank/DDBJ databases">
        <title>Psychrosphaera sp. nov., isolated from marine algae.</title>
        <authorList>
            <person name="Bayburt H."/>
            <person name="Choi B.J."/>
            <person name="Kim J.M."/>
            <person name="Choi D.G."/>
            <person name="Jeon C.O."/>
        </authorList>
    </citation>
    <scope>NUCLEOTIDE SEQUENCE [LARGE SCALE GENOMIC DNA]</scope>
    <source>
        <strain evidence="8 9">G1-22</strain>
    </source>
</reference>
<proteinExistence type="inferred from homology"/>